<dbReference type="Pfam" id="PF00486">
    <property type="entry name" value="Trans_reg_C"/>
    <property type="match status" value="1"/>
</dbReference>
<dbReference type="Pfam" id="PF25872">
    <property type="entry name" value="HTH_77"/>
    <property type="match status" value="1"/>
</dbReference>
<protein>
    <submittedName>
        <fullName evidence="5">HTH-type transcriptional regulator</fullName>
    </submittedName>
</protein>
<dbReference type="InterPro" id="IPR036388">
    <property type="entry name" value="WH-like_DNA-bd_sf"/>
</dbReference>
<dbReference type="InterPro" id="IPR011990">
    <property type="entry name" value="TPR-like_helical_dom_sf"/>
</dbReference>
<dbReference type="SMART" id="SM00862">
    <property type="entry name" value="Trans_reg_C"/>
    <property type="match status" value="1"/>
</dbReference>
<dbReference type="PANTHER" id="PTHR47691:SF3">
    <property type="entry name" value="HTH-TYPE TRANSCRIPTIONAL REGULATOR RV0890C-RELATED"/>
    <property type="match status" value="1"/>
</dbReference>
<dbReference type="PANTHER" id="PTHR47691">
    <property type="entry name" value="REGULATOR-RELATED"/>
    <property type="match status" value="1"/>
</dbReference>
<dbReference type="GO" id="GO:0003677">
    <property type="term" value="F:DNA binding"/>
    <property type="evidence" value="ECO:0007669"/>
    <property type="project" value="UniProtKB-UniRule"/>
</dbReference>
<feature type="region of interest" description="Disordered" evidence="3">
    <location>
        <begin position="956"/>
        <end position="991"/>
    </location>
</feature>
<dbReference type="EMBL" id="LR743508">
    <property type="protein sequence ID" value="CAA2109455.1"/>
    <property type="molecule type" value="Genomic_DNA"/>
</dbReference>
<dbReference type="GO" id="GO:0000160">
    <property type="term" value="P:phosphorelay signal transduction system"/>
    <property type="evidence" value="ECO:0007669"/>
    <property type="project" value="InterPro"/>
</dbReference>
<dbReference type="GO" id="GO:0016887">
    <property type="term" value="F:ATP hydrolysis activity"/>
    <property type="evidence" value="ECO:0007669"/>
    <property type="project" value="InterPro"/>
</dbReference>
<dbReference type="Gene3D" id="1.10.10.10">
    <property type="entry name" value="Winged helix-like DNA-binding domain superfamily/Winged helix DNA-binding domain"/>
    <property type="match status" value="1"/>
</dbReference>
<feature type="DNA-binding region" description="OmpR/PhoB-type" evidence="2">
    <location>
        <begin position="18"/>
        <end position="119"/>
    </location>
</feature>
<evidence type="ECO:0000313" key="5">
    <source>
        <dbReference type="EMBL" id="CAA2109455.1"/>
    </source>
</evidence>
<dbReference type="InterPro" id="IPR058852">
    <property type="entry name" value="HTH_77"/>
</dbReference>
<dbReference type="Gene3D" id="1.25.40.10">
    <property type="entry name" value="Tetratricopeptide repeat domain"/>
    <property type="match status" value="1"/>
</dbReference>
<feature type="domain" description="OmpR/PhoB-type" evidence="4">
    <location>
        <begin position="18"/>
        <end position="119"/>
    </location>
</feature>
<dbReference type="InterPro" id="IPR049945">
    <property type="entry name" value="AAA_22"/>
</dbReference>
<dbReference type="PROSITE" id="PS51755">
    <property type="entry name" value="OMPR_PHOB"/>
    <property type="match status" value="1"/>
</dbReference>
<dbReference type="PRINTS" id="PR00364">
    <property type="entry name" value="DISEASERSIST"/>
</dbReference>
<dbReference type="Gene3D" id="3.40.50.300">
    <property type="entry name" value="P-loop containing nucleotide triphosphate hydrolases"/>
    <property type="match status" value="1"/>
</dbReference>
<accession>A0A679J9Q1</accession>
<organism evidence="5">
    <name type="scientific">Variovorax paradoxus</name>
    <dbReference type="NCBI Taxonomy" id="34073"/>
    <lineage>
        <taxon>Bacteria</taxon>
        <taxon>Pseudomonadati</taxon>
        <taxon>Pseudomonadota</taxon>
        <taxon>Betaproteobacteria</taxon>
        <taxon>Burkholderiales</taxon>
        <taxon>Comamonadaceae</taxon>
        <taxon>Variovorax</taxon>
    </lineage>
</organism>
<dbReference type="GO" id="GO:0006355">
    <property type="term" value="P:regulation of DNA-templated transcription"/>
    <property type="evidence" value="ECO:0007669"/>
    <property type="project" value="InterPro"/>
</dbReference>
<dbReference type="CDD" id="cd00383">
    <property type="entry name" value="trans_reg_C"/>
    <property type="match status" value="1"/>
</dbReference>
<dbReference type="RefSeq" id="WP_339093412.1">
    <property type="nucleotide sequence ID" value="NZ_LR743508.1"/>
</dbReference>
<dbReference type="AlphaFoldDB" id="A0A679J9Q1"/>
<dbReference type="Pfam" id="PF13401">
    <property type="entry name" value="AAA_22"/>
    <property type="match status" value="1"/>
</dbReference>
<dbReference type="SUPFAM" id="SSF52540">
    <property type="entry name" value="P-loop containing nucleoside triphosphate hydrolases"/>
    <property type="match status" value="1"/>
</dbReference>
<proteinExistence type="predicted"/>
<evidence type="ECO:0000256" key="1">
    <source>
        <dbReference type="ARBA" id="ARBA00023125"/>
    </source>
</evidence>
<dbReference type="InterPro" id="IPR027417">
    <property type="entry name" value="P-loop_NTPase"/>
</dbReference>
<reference evidence="5" key="1">
    <citation type="submission" date="2019-12" db="EMBL/GenBank/DDBJ databases">
        <authorList>
            <person name="Cremers G."/>
        </authorList>
    </citation>
    <scope>NUCLEOTIDE SEQUENCE</scope>
    <source>
        <strain evidence="5">Vvax</strain>
    </source>
</reference>
<gene>
    <name evidence="5" type="ORF">VVAX_05726</name>
</gene>
<dbReference type="InterPro" id="IPR001867">
    <property type="entry name" value="OmpR/PhoB-type_DNA-bd"/>
</dbReference>
<name>A0A679J9Q1_VARPD</name>
<sequence length="991" mass="107348">MTAALAFPAADATQARPEVRWRFGPFIVWETQRRIERLGEAVRLGSRSFELLLQLVKRVGEVVSKDELLSTVWAGVVVEEASVRVQMSALRKALGEPDENDDCVEWISNIPLRGYRFNGAVRREVSHPAARDAAPAEAPRAPAFTRLPVRLTRLIGREADVLRVLAALEGGRLVTMVGPGGMGKTRAAIRAAECLQAERSMQTAFVDLSTLVSPDHVLGTMARALGAPADAPDTMQTIHQRLAGRDALLLVDNCEHVVDALAPLIDGLLAALPRLRVLATSREAFRMEGEHVLRLAALAVPGTEQLTLAEAVQSPAVELLVERAQAAGSRAFEDRDAPLLARIARQVDGIPLAIELVAARLGVQSIGDLALRLNDHMRLYSVGNGAVLPRHRTLAAALDWSIALLNDAELQLLRRLSVFRGRFDVESALRIADGRMDAEAAFDALISLVNKSLVAFDNNDGVAPYRLLDTTRGYAGALLSRSGEAPALQRRHADLMHDLMGTATAQLGELGVHAWTERHAHRLDDVRAALDACLAQPDDAHAGAALTIASAPLWFHVSQIEEYRDRVRSAIACVEGRPEPDAETAAWLQVALANALFHTRGPSPEMNEACERALAGALSVDAFALELQARWGMCVLLVGRGDHVAALRQAERLAALARTTQDPTTLNLCHRIVSLTSHFSGNFAAAAHSAEAAMRTGASGVQRTRGNVFQIDARVAAHVLLARTVWIQGDAPRALEAARRAVAHARADGNAISLCFALFGACPVALWSGELALAREWIPLMLDEAQRRGFVYWHRWAQCFSLGLEAAQAEGEARERHVREVAAQLAGFAAPQKDMLVTLCADWFDDEMVTRAWSGSGQWNAAEVWRAAGRRSERRGLPGEAEAFYTKAIATARQQGATGWELRAACNLARMWHRTGRTCESVALLGELCGRAASCGGGPGLAQARALHRALCRQPGREPSAGLRRPAHPLQKGEEHLSPIPGVRMPLRSYP</sequence>
<evidence type="ECO:0000256" key="3">
    <source>
        <dbReference type="SAM" id="MobiDB-lite"/>
    </source>
</evidence>
<evidence type="ECO:0000256" key="2">
    <source>
        <dbReference type="PROSITE-ProRule" id="PRU01091"/>
    </source>
</evidence>
<keyword evidence="1 2" id="KW-0238">DNA-binding</keyword>
<dbReference type="InterPro" id="IPR016032">
    <property type="entry name" value="Sig_transdc_resp-reg_C-effctor"/>
</dbReference>
<evidence type="ECO:0000259" key="4">
    <source>
        <dbReference type="PROSITE" id="PS51755"/>
    </source>
</evidence>
<dbReference type="SUPFAM" id="SSF46894">
    <property type="entry name" value="C-terminal effector domain of the bipartite response regulators"/>
    <property type="match status" value="1"/>
</dbReference>